<dbReference type="GO" id="GO:0005886">
    <property type="term" value="C:plasma membrane"/>
    <property type="evidence" value="ECO:0007669"/>
    <property type="project" value="TreeGrafter"/>
</dbReference>
<reference evidence="8 9" key="1">
    <citation type="submission" date="2017-02" db="EMBL/GenBank/DDBJ databases">
        <authorList>
            <person name="Peterson S.W."/>
        </authorList>
    </citation>
    <scope>NUCLEOTIDE SEQUENCE [LARGE SCALE GENOMIC DNA]</scope>
    <source>
        <strain evidence="8 9">ATCC 49788</strain>
    </source>
</reference>
<organism evidence="8 9">
    <name type="scientific">Thiothrix eikelboomii</name>
    <dbReference type="NCBI Taxonomy" id="92487"/>
    <lineage>
        <taxon>Bacteria</taxon>
        <taxon>Pseudomonadati</taxon>
        <taxon>Pseudomonadota</taxon>
        <taxon>Gammaproteobacteria</taxon>
        <taxon>Thiotrichales</taxon>
        <taxon>Thiotrichaceae</taxon>
        <taxon>Thiothrix</taxon>
    </lineage>
</organism>
<dbReference type="InterPro" id="IPR042175">
    <property type="entry name" value="Cell/Rod_MreC_2"/>
</dbReference>
<protein>
    <recommendedName>
        <fullName evidence="2 5">Cell shape-determining protein MreC</fullName>
    </recommendedName>
    <alternativeName>
        <fullName evidence="4 5">Cell shape protein MreC</fullName>
    </alternativeName>
</protein>
<name>A0A1T4VUK6_9GAMM</name>
<dbReference type="Proteomes" id="UP000190460">
    <property type="component" value="Unassembled WGS sequence"/>
</dbReference>
<proteinExistence type="inferred from homology"/>
<keyword evidence="3 5" id="KW-0133">Cell shape</keyword>
<evidence type="ECO:0000256" key="3">
    <source>
        <dbReference type="ARBA" id="ARBA00022960"/>
    </source>
</evidence>
<accession>A0A1T4VUK6</accession>
<dbReference type="PIRSF" id="PIRSF038471">
    <property type="entry name" value="MreC"/>
    <property type="match status" value="1"/>
</dbReference>
<evidence type="ECO:0000259" key="7">
    <source>
        <dbReference type="Pfam" id="PF04085"/>
    </source>
</evidence>
<gene>
    <name evidence="8" type="ORF">SAMN02745130_00333</name>
</gene>
<dbReference type="PANTHER" id="PTHR34138:SF1">
    <property type="entry name" value="CELL SHAPE-DETERMINING PROTEIN MREC"/>
    <property type="match status" value="1"/>
</dbReference>
<comment type="function">
    <text evidence="5">Involved in formation and maintenance of cell shape.</text>
</comment>
<dbReference type="AlphaFoldDB" id="A0A1T4VUK6"/>
<dbReference type="InterPro" id="IPR055342">
    <property type="entry name" value="MreC_beta-barrel_core"/>
</dbReference>
<dbReference type="Pfam" id="PF04085">
    <property type="entry name" value="MreC"/>
    <property type="match status" value="1"/>
</dbReference>
<feature type="region of interest" description="Disordered" evidence="6">
    <location>
        <begin position="263"/>
        <end position="312"/>
    </location>
</feature>
<sequence length="312" mass="34226">MAVDYRNPAATKPIRTGFSIVAYPLQAIVDAPFYLYSRVTGFFSNQSHLASENAALKEQLRLYSVQYRDMQVLEQQNARLRELLKVDKRVGYTFTMAEVIAAADERGRQVVTLNKGSRDGVHEKQVVLAEGGNIYGQVVEVTPFSSKVMELTDRQHAIPVRNQRTGMRALANGTGKSDILELKSIVAGSNVQDGDVFVSSGLDMLFPPDFPVAKVIPNGVQYIPGDPFANISARPLINFDNTREVLLLWRINPLPTQVLPPVNPSAGVMPAKPVPAVTNKKETKPANKPTNKPANKPNTKPNAANRAAEQPQ</sequence>
<evidence type="ECO:0000256" key="6">
    <source>
        <dbReference type="SAM" id="MobiDB-lite"/>
    </source>
</evidence>
<keyword evidence="9" id="KW-1185">Reference proteome</keyword>
<dbReference type="Gene3D" id="2.40.10.340">
    <property type="entry name" value="Rod shape-determining protein MreC, domain 1"/>
    <property type="match status" value="1"/>
</dbReference>
<dbReference type="PANTHER" id="PTHR34138">
    <property type="entry name" value="CELL SHAPE-DETERMINING PROTEIN MREC"/>
    <property type="match status" value="1"/>
</dbReference>
<dbReference type="InterPro" id="IPR007221">
    <property type="entry name" value="MreC"/>
</dbReference>
<dbReference type="EMBL" id="FUYB01000001">
    <property type="protein sequence ID" value="SKA68694.1"/>
    <property type="molecule type" value="Genomic_DNA"/>
</dbReference>
<feature type="compositionally biased region" description="Low complexity" evidence="6">
    <location>
        <begin position="286"/>
        <end position="305"/>
    </location>
</feature>
<evidence type="ECO:0000313" key="8">
    <source>
        <dbReference type="EMBL" id="SKA68694.1"/>
    </source>
</evidence>
<evidence type="ECO:0000256" key="2">
    <source>
        <dbReference type="ARBA" id="ARBA00013855"/>
    </source>
</evidence>
<comment type="similarity">
    <text evidence="1 5">Belongs to the MreC family.</text>
</comment>
<dbReference type="NCBIfam" id="TIGR00219">
    <property type="entry name" value="mreC"/>
    <property type="match status" value="1"/>
</dbReference>
<evidence type="ECO:0000256" key="4">
    <source>
        <dbReference type="ARBA" id="ARBA00032089"/>
    </source>
</evidence>
<evidence type="ECO:0000256" key="1">
    <source>
        <dbReference type="ARBA" id="ARBA00009369"/>
    </source>
</evidence>
<dbReference type="STRING" id="92487.SAMN02745130_00333"/>
<evidence type="ECO:0000313" key="9">
    <source>
        <dbReference type="Proteomes" id="UP000190460"/>
    </source>
</evidence>
<evidence type="ECO:0000256" key="5">
    <source>
        <dbReference type="PIRNR" id="PIRNR038471"/>
    </source>
</evidence>
<dbReference type="GO" id="GO:0008360">
    <property type="term" value="P:regulation of cell shape"/>
    <property type="evidence" value="ECO:0007669"/>
    <property type="project" value="UniProtKB-KW"/>
</dbReference>
<dbReference type="InterPro" id="IPR042177">
    <property type="entry name" value="Cell/Rod_1"/>
</dbReference>
<dbReference type="RefSeq" id="WP_234975763.1">
    <property type="nucleotide sequence ID" value="NZ_FUYB01000001.1"/>
</dbReference>
<feature type="domain" description="Rod shape-determining protein MreC beta-barrel core" evidence="7">
    <location>
        <begin position="99"/>
        <end position="249"/>
    </location>
</feature>
<dbReference type="Gene3D" id="2.40.10.350">
    <property type="entry name" value="Rod shape-determining protein MreC, domain 2"/>
    <property type="match status" value="1"/>
</dbReference>